<protein>
    <submittedName>
        <fullName evidence="2">Uncharacterized protein</fullName>
    </submittedName>
</protein>
<reference evidence="3" key="1">
    <citation type="journal article" date="2023" name="Commun. Biol.">
        <title>Genome analysis of Parmales, the sister group of diatoms, reveals the evolutionary specialization of diatoms from phago-mixotrophs to photoautotrophs.</title>
        <authorList>
            <person name="Ban H."/>
            <person name="Sato S."/>
            <person name="Yoshikawa S."/>
            <person name="Yamada K."/>
            <person name="Nakamura Y."/>
            <person name="Ichinomiya M."/>
            <person name="Sato N."/>
            <person name="Blanc-Mathieu R."/>
            <person name="Endo H."/>
            <person name="Kuwata A."/>
            <person name="Ogata H."/>
        </authorList>
    </citation>
    <scope>NUCLEOTIDE SEQUENCE [LARGE SCALE GENOMIC DNA]</scope>
</reference>
<keyword evidence="3" id="KW-1185">Reference proteome</keyword>
<organism evidence="2 3">
    <name type="scientific">Triparma columacea</name>
    <dbReference type="NCBI Taxonomy" id="722753"/>
    <lineage>
        <taxon>Eukaryota</taxon>
        <taxon>Sar</taxon>
        <taxon>Stramenopiles</taxon>
        <taxon>Ochrophyta</taxon>
        <taxon>Bolidophyceae</taxon>
        <taxon>Parmales</taxon>
        <taxon>Triparmaceae</taxon>
        <taxon>Triparma</taxon>
    </lineage>
</organism>
<dbReference type="OrthoDB" id="10451418at2759"/>
<accession>A0A9W7GMB3</accession>
<dbReference type="CDD" id="cd00882">
    <property type="entry name" value="Ras_like_GTPase"/>
    <property type="match status" value="1"/>
</dbReference>
<feature type="compositionally biased region" description="Basic residues" evidence="1">
    <location>
        <begin position="266"/>
        <end position="275"/>
    </location>
</feature>
<dbReference type="Proteomes" id="UP001165065">
    <property type="component" value="Unassembled WGS sequence"/>
</dbReference>
<dbReference type="EMBL" id="BRYA01000385">
    <property type="protein sequence ID" value="GMI48322.1"/>
    <property type="molecule type" value="Genomic_DNA"/>
</dbReference>
<dbReference type="Gene3D" id="3.40.50.300">
    <property type="entry name" value="P-loop containing nucleotide triphosphate hydrolases"/>
    <property type="match status" value="1"/>
</dbReference>
<name>A0A9W7GMB3_9STRA</name>
<sequence length="298" mass="32504">MDMEELDFVEEDLETSIKVLFLGPTLSGKSTIISTLTSSPSPTKTLSVEYNEHTMLGGGRERLMLYDTPGKFNFEGPSCKNVGAVVITVDLPTSEDYDVEVKGIGVTLGLLKRNVTPLPPCIVCFTKWDKAEGEGWGDRGSMLRKAYEDVLETCDAFVGGMYSVVRLDCRNEEEVSKLAGKVVGNYRKWGRGTQDVFADAGDVGGTGKKKKKKKKKKVVEEEGEGEDKNGSVGFLDSNPQPKQLFGSTSPTAEANGGGAGEEVMVRKPRKRRTNGKKSLVTKAKDARKRIQEEGCMQS</sequence>
<feature type="compositionally biased region" description="Basic and acidic residues" evidence="1">
    <location>
        <begin position="282"/>
        <end position="292"/>
    </location>
</feature>
<proteinExistence type="predicted"/>
<comment type="caution">
    <text evidence="2">The sequence shown here is derived from an EMBL/GenBank/DDBJ whole genome shotgun (WGS) entry which is preliminary data.</text>
</comment>
<evidence type="ECO:0000313" key="3">
    <source>
        <dbReference type="Proteomes" id="UP001165065"/>
    </source>
</evidence>
<evidence type="ECO:0000256" key="1">
    <source>
        <dbReference type="SAM" id="MobiDB-lite"/>
    </source>
</evidence>
<dbReference type="SUPFAM" id="SSF52540">
    <property type="entry name" value="P-loop containing nucleoside triphosphate hydrolases"/>
    <property type="match status" value="1"/>
</dbReference>
<feature type="compositionally biased region" description="Basic residues" evidence="1">
    <location>
        <begin position="207"/>
        <end position="217"/>
    </location>
</feature>
<feature type="region of interest" description="Disordered" evidence="1">
    <location>
        <begin position="197"/>
        <end position="298"/>
    </location>
</feature>
<dbReference type="AlphaFoldDB" id="A0A9W7GMB3"/>
<feature type="compositionally biased region" description="Polar residues" evidence="1">
    <location>
        <begin position="237"/>
        <end position="251"/>
    </location>
</feature>
<evidence type="ECO:0000313" key="2">
    <source>
        <dbReference type="EMBL" id="GMI48322.1"/>
    </source>
</evidence>
<dbReference type="InterPro" id="IPR027417">
    <property type="entry name" value="P-loop_NTPase"/>
</dbReference>
<gene>
    <name evidence="2" type="ORF">TrCOL_g10506</name>
</gene>